<evidence type="ECO:0000259" key="12">
    <source>
        <dbReference type="Pfam" id="PF16519"/>
    </source>
</evidence>
<dbReference type="Gene3D" id="1.20.5.1010">
    <property type="entry name" value="TRPM, tetramerisation domain"/>
    <property type="match status" value="1"/>
</dbReference>
<evidence type="ECO:0000256" key="4">
    <source>
        <dbReference type="ARBA" id="ARBA00022989"/>
    </source>
</evidence>
<evidence type="ECO:0000256" key="6">
    <source>
        <dbReference type="ARBA" id="ARBA00023136"/>
    </source>
</evidence>
<dbReference type="GO" id="GO:0005886">
    <property type="term" value="C:plasma membrane"/>
    <property type="evidence" value="ECO:0007669"/>
    <property type="project" value="TreeGrafter"/>
</dbReference>
<keyword evidence="2" id="KW-0813">Transport</keyword>
<evidence type="ECO:0000256" key="5">
    <source>
        <dbReference type="ARBA" id="ARBA00023065"/>
    </source>
</evidence>
<evidence type="ECO:0000256" key="9">
    <source>
        <dbReference type="SAM" id="MobiDB-lite"/>
    </source>
</evidence>
<dbReference type="GO" id="GO:0030001">
    <property type="term" value="P:metal ion transport"/>
    <property type="evidence" value="ECO:0007669"/>
    <property type="project" value="TreeGrafter"/>
</dbReference>
<dbReference type="PANTHER" id="PTHR13800:SF1">
    <property type="entry name" value="TRANSIENT RECEPTOR POTENTIAL CATION CHANNEL TRPM"/>
    <property type="match status" value="1"/>
</dbReference>
<proteinExistence type="predicted"/>
<dbReference type="OrthoDB" id="301415at2759"/>
<dbReference type="PANTHER" id="PTHR13800">
    <property type="entry name" value="TRANSIENT RECEPTOR POTENTIAL CATION CHANNEL, SUBFAMILY M, MEMBER 6"/>
    <property type="match status" value="1"/>
</dbReference>
<dbReference type="InterPro" id="IPR041491">
    <property type="entry name" value="TRPM_SLOG"/>
</dbReference>
<dbReference type="Pfam" id="PF16519">
    <property type="entry name" value="TRPM_tetra"/>
    <property type="match status" value="1"/>
</dbReference>
<feature type="coiled-coil region" evidence="8">
    <location>
        <begin position="1143"/>
        <end position="1170"/>
    </location>
</feature>
<reference evidence="15 16" key="1">
    <citation type="submission" date="2015-04" db="EMBL/GenBank/DDBJ databases">
        <authorList>
            <person name="Syromyatnikov M.Y."/>
            <person name="Popov V.N."/>
        </authorList>
    </citation>
    <scope>NUCLEOTIDE SEQUENCE [LARGE SCALE GENOMIC DNA]</scope>
</reference>
<feature type="compositionally biased region" description="Polar residues" evidence="9">
    <location>
        <begin position="1354"/>
        <end position="1363"/>
    </location>
</feature>
<feature type="transmembrane region" description="Helical" evidence="10">
    <location>
        <begin position="817"/>
        <end position="836"/>
    </location>
</feature>
<evidence type="ECO:0000256" key="1">
    <source>
        <dbReference type="ARBA" id="ARBA00004141"/>
    </source>
</evidence>
<feature type="transmembrane region" description="Helical" evidence="10">
    <location>
        <begin position="914"/>
        <end position="931"/>
    </location>
</feature>
<organism evidence="15 16">
    <name type="scientific">Clunio marinus</name>
    <dbReference type="NCBI Taxonomy" id="568069"/>
    <lineage>
        <taxon>Eukaryota</taxon>
        <taxon>Metazoa</taxon>
        <taxon>Ecdysozoa</taxon>
        <taxon>Arthropoda</taxon>
        <taxon>Hexapoda</taxon>
        <taxon>Insecta</taxon>
        <taxon>Pterygota</taxon>
        <taxon>Neoptera</taxon>
        <taxon>Endopterygota</taxon>
        <taxon>Diptera</taxon>
        <taxon>Nematocera</taxon>
        <taxon>Chironomoidea</taxon>
        <taxon>Chironomidae</taxon>
        <taxon>Clunio</taxon>
    </lineage>
</organism>
<evidence type="ECO:0000256" key="10">
    <source>
        <dbReference type="SAM" id="Phobius"/>
    </source>
</evidence>
<evidence type="ECO:0000313" key="15">
    <source>
        <dbReference type="EMBL" id="CRL00240.1"/>
    </source>
</evidence>
<protein>
    <submittedName>
        <fullName evidence="15">CLUMA_CG013513, isoform A</fullName>
    </submittedName>
</protein>
<feature type="transmembrane region" description="Helical" evidence="10">
    <location>
        <begin position="951"/>
        <end position="968"/>
    </location>
</feature>
<keyword evidence="16" id="KW-1185">Reference proteome</keyword>
<name>A0A1J1IJ64_9DIPT</name>
<feature type="compositionally biased region" description="Basic and acidic residues" evidence="9">
    <location>
        <begin position="1576"/>
        <end position="1594"/>
    </location>
</feature>
<dbReference type="GO" id="GO:0005261">
    <property type="term" value="F:monoatomic cation channel activity"/>
    <property type="evidence" value="ECO:0007669"/>
    <property type="project" value="UniProtKB-ARBA"/>
</dbReference>
<feature type="domain" description="Ion transport" evidence="11">
    <location>
        <begin position="823"/>
        <end position="1056"/>
    </location>
</feature>
<dbReference type="Pfam" id="PF00520">
    <property type="entry name" value="Ion_trans"/>
    <property type="match status" value="1"/>
</dbReference>
<dbReference type="GO" id="GO:0051262">
    <property type="term" value="P:protein tetramerization"/>
    <property type="evidence" value="ECO:0007669"/>
    <property type="project" value="InterPro"/>
</dbReference>
<feature type="transmembrane region" description="Helical" evidence="10">
    <location>
        <begin position="1031"/>
        <end position="1051"/>
    </location>
</feature>
<dbReference type="Pfam" id="PF18139">
    <property type="entry name" value="LSDAT_euk"/>
    <property type="match status" value="1"/>
</dbReference>
<keyword evidence="6 10" id="KW-0472">Membrane</keyword>
<feature type="compositionally biased region" description="Polar residues" evidence="9">
    <location>
        <begin position="1598"/>
        <end position="1630"/>
    </location>
</feature>
<keyword evidence="5" id="KW-0406">Ion transport</keyword>
<dbReference type="InterPro" id="IPR050927">
    <property type="entry name" value="TRPM"/>
</dbReference>
<evidence type="ECO:0000256" key="3">
    <source>
        <dbReference type="ARBA" id="ARBA00022692"/>
    </source>
</evidence>
<keyword evidence="8" id="KW-0175">Coiled coil</keyword>
<feature type="region of interest" description="Disordered" evidence="9">
    <location>
        <begin position="1573"/>
        <end position="1635"/>
    </location>
</feature>
<evidence type="ECO:0000256" key="7">
    <source>
        <dbReference type="ARBA" id="ARBA00023303"/>
    </source>
</evidence>
<evidence type="ECO:0000259" key="11">
    <source>
        <dbReference type="Pfam" id="PF00520"/>
    </source>
</evidence>
<evidence type="ECO:0000259" key="14">
    <source>
        <dbReference type="Pfam" id="PF25508"/>
    </source>
</evidence>
<feature type="region of interest" description="Disordered" evidence="9">
    <location>
        <begin position="1341"/>
        <end position="1364"/>
    </location>
</feature>
<dbReference type="Pfam" id="PF25508">
    <property type="entry name" value="TRPM2"/>
    <property type="match status" value="1"/>
</dbReference>
<keyword evidence="4 10" id="KW-1133">Transmembrane helix</keyword>
<feature type="domain" description="TRPM SLOG" evidence="13">
    <location>
        <begin position="106"/>
        <end position="373"/>
    </location>
</feature>
<feature type="region of interest" description="Disordered" evidence="9">
    <location>
        <begin position="1814"/>
        <end position="1836"/>
    </location>
</feature>
<keyword evidence="3 10" id="KW-0812">Transmembrane</keyword>
<evidence type="ECO:0000259" key="13">
    <source>
        <dbReference type="Pfam" id="PF18139"/>
    </source>
</evidence>
<dbReference type="InterPro" id="IPR057366">
    <property type="entry name" value="TRPM-like"/>
</dbReference>
<feature type="domain" description="TRPM tetramerisation" evidence="12">
    <location>
        <begin position="1147"/>
        <end position="1202"/>
    </location>
</feature>
<dbReference type="STRING" id="568069.A0A1J1IJ64"/>
<feature type="domain" description="TRPM-like" evidence="14">
    <location>
        <begin position="432"/>
        <end position="701"/>
    </location>
</feature>
<dbReference type="EMBL" id="CVRI01000054">
    <property type="protein sequence ID" value="CRL00240.1"/>
    <property type="molecule type" value="Genomic_DNA"/>
</dbReference>
<sequence>MTSKFSEFLRTFQHHTSLSLLCIDEHTPRSWIEANFQKRECIKFIPNPKDVDKCCCGQDRTIHTIVPGIDIGVVGDIWLPNKHTRPHPTDAYGTIEFQGSAHPTKAQYVRLSYDTRPELIVQLFKQEWNLELPKLLLTVQGGKANFELQSKLKKILRKGLVKAAKTTGAWIFTGGTNTGVTKQVGDALLLEGQQRSGRLVSIGIAPWGIVERNHELLGHNRDVPCHSISSPRSKLAVLNNRHAYFLLVDNGTQGKYGAEIILRRKLEKFISNQKLQPFTQSSTPVVCLVIEGGMNTIRAVLEYVTDTPPVPVVVVDGSGRAADIIAFVHKYASENGEQSQLLESMKDYLINMIMKTFEVGTDQADRLYVELLEITKYKNLITVFRIQDRPEGKVQELDQTIITALFKSQHLSPPEQLSLALTWNRVDIARTEIFVYGQEWPHGALDEAMMQALEHDRIDFVKLLLENGVSMRKFLTIPRLEELYNTKHGPANTLGYILRDVRPHIPKGYIYTLHDIGLVINKLMGGAYRSYYTRRKFRPIYAKVMNSYVNTHRKPSTFQRTAGVNSMSLVTGLLPFTSEMALFPFPFNELLIWAVLTKRQQMALLMWTHGEEALAKSLVACKLYKAMAHEAADDDLDTEIYDELRNYAKEFEVKGLRLLDFCYRQDGEKTQKLLTCELTSWSNQSCLSLAVAANHRAILAHPCSQVILADLWMGALRTRKNTNLNVVAGLLVPIYIKKLDFKTREELQQMPQTEEEHLENQYLDYEDKEKSITDAEVSFTDSDGTPFNHYDEDTRIHRPLRLKKKFYEFYTAPITKFWADSLAYIVFLVLFTYTVLVKMEATPCWQEVYSIAYITTLGFEKVREILSSEPVAICHKFSVWTWNMWNPCDGVAIITFIIGVGLRFRPNMMDYGRVIYCVNSIYWYLRILNILGVNKYLGPLVTMMGKMVKNMIYFVVLLLVVLMSFGVSRQSILNPNKEADWRLVRDVFFQPYFMLYGEVFAGDIDPPCGEDPNQTPCITGQWITPIAMSMYLLIANILLINLLIAVFNNIFNETNSISHQVWMFQRFTVVMEYQQKPVLPPPLIFFCHFYSLLKYCIRKTKGLKEVRDNGLKLFLEKDDLEKLYDFEEECVEGYFHEQNSILLQSTEERIKNTDERVEVMTQKIEDINIKENLQSVSVQNMEFRLRKMEESTEQILSHLAVIHRFMSAHISSNENIQGSMANISFSIPPIDSRIRTVSENDTNILLLPPNSRTARKFNRSLTEVRPDAYIFDEGAHFEVRTALKENEMLQSTEEIHDLVATIRSRKLSVQSEEPEYCLSSPTLSQQGKAPETMINEPEIISRSEPMNPRPPTLSVRQDTNVSAESRDTLTPLDVADERTLVGDHANEDVDPIFEGLRQRGIRRRNSQIGRRNSESQNVDINRSQSSLNFIGNAMTRRQFSLTQSEPDTEASVGVGIPIPKPSTKSGRHLLLQIHAEYTSITDELESMIASPTTSLLDEKPKNINELSNPEFAALIEKKHLKECEDDDYMIMERLLQTRGSIDESDENLETGFALEYHQKRMLRRETAIELPVTPKKKVEEATQKSEQFEMRNERIPSISRNVSVENNKLSPITASNQNSPKNSQPTTGISYLNPEPEHNLRFYKKSSESLQKNSSSDTDYSTQPYRVIKQSSNDTNSSLNIDNSSFTNDLSLEADSSLNSTVIEQNEERHKPKRASTMTSADTRPSFLRKQFSIDGKRLENRPHSENLEFRSTVKTYESSQHHLPSKLSHSPRPQMNVLKESLSTSTEDARDDSRKMIPSISTNLIQDEIAKLSSNMKSSSDEETIPDELINETMC</sequence>
<comment type="subcellular location">
    <subcellularLocation>
        <location evidence="1">Membrane</location>
        <topology evidence="1">Multi-pass membrane protein</topology>
    </subcellularLocation>
</comment>
<evidence type="ECO:0000256" key="2">
    <source>
        <dbReference type="ARBA" id="ARBA00022448"/>
    </source>
</evidence>
<gene>
    <name evidence="15" type="ORF">CLUMA_CG013513</name>
</gene>
<keyword evidence="7" id="KW-0407">Ion channel</keyword>
<accession>A0A1J1IJ64</accession>
<dbReference type="InterPro" id="IPR037162">
    <property type="entry name" value="TRPM_tetra_sf"/>
</dbReference>
<dbReference type="Proteomes" id="UP000183832">
    <property type="component" value="Unassembled WGS sequence"/>
</dbReference>
<dbReference type="InterPro" id="IPR005821">
    <property type="entry name" value="Ion_trans_dom"/>
</dbReference>
<feature type="compositionally biased region" description="Acidic residues" evidence="9">
    <location>
        <begin position="1822"/>
        <end position="1836"/>
    </location>
</feature>
<evidence type="ECO:0000313" key="16">
    <source>
        <dbReference type="Proteomes" id="UP000183832"/>
    </source>
</evidence>
<evidence type="ECO:0000256" key="8">
    <source>
        <dbReference type="SAM" id="Coils"/>
    </source>
</evidence>
<dbReference type="InterPro" id="IPR032415">
    <property type="entry name" value="TRPM_tetra"/>
</dbReference>